<evidence type="ECO:0000256" key="1">
    <source>
        <dbReference type="SAM" id="Coils"/>
    </source>
</evidence>
<accession>A0A0G1CCH7</accession>
<reference evidence="3 4" key="1">
    <citation type="journal article" date="2015" name="Nature">
        <title>rRNA introns, odd ribosomes, and small enigmatic genomes across a large radiation of phyla.</title>
        <authorList>
            <person name="Brown C.T."/>
            <person name="Hug L.A."/>
            <person name="Thomas B.C."/>
            <person name="Sharon I."/>
            <person name="Castelle C.J."/>
            <person name="Singh A."/>
            <person name="Wilkins M.J."/>
            <person name="Williams K.H."/>
            <person name="Banfield J.F."/>
        </authorList>
    </citation>
    <scope>NUCLEOTIDE SEQUENCE [LARGE SCALE GENOMIC DNA]</scope>
</reference>
<dbReference type="Proteomes" id="UP000034543">
    <property type="component" value="Unassembled WGS sequence"/>
</dbReference>
<protein>
    <recommendedName>
        <fullName evidence="5">DUF4446 domain-containing protein</fullName>
    </recommendedName>
</protein>
<keyword evidence="2" id="KW-0812">Transmembrane</keyword>
<evidence type="ECO:0000313" key="4">
    <source>
        <dbReference type="Proteomes" id="UP000034543"/>
    </source>
</evidence>
<dbReference type="InterPro" id="IPR027981">
    <property type="entry name" value="DUF4446"/>
</dbReference>
<evidence type="ECO:0000256" key="2">
    <source>
        <dbReference type="SAM" id="Phobius"/>
    </source>
</evidence>
<evidence type="ECO:0000313" key="3">
    <source>
        <dbReference type="EMBL" id="KKS83375.1"/>
    </source>
</evidence>
<evidence type="ECO:0008006" key="5">
    <source>
        <dbReference type="Google" id="ProtNLM"/>
    </source>
</evidence>
<organism evidence="3 4">
    <name type="scientific">Candidatus Gottesmanbacteria bacterium GW2011_GWA1_43_11</name>
    <dbReference type="NCBI Taxonomy" id="1618436"/>
    <lineage>
        <taxon>Bacteria</taxon>
        <taxon>Candidatus Gottesmaniibacteriota</taxon>
    </lineage>
</organism>
<dbReference type="AlphaFoldDB" id="A0A0G1CCH7"/>
<proteinExistence type="predicted"/>
<gene>
    <name evidence="3" type="ORF">UV59_C0041G0007</name>
</gene>
<keyword evidence="2" id="KW-1133">Transmembrane helix</keyword>
<comment type="caution">
    <text evidence="3">The sequence shown here is derived from an EMBL/GenBank/DDBJ whole genome shotgun (WGS) entry which is preliminary data.</text>
</comment>
<keyword evidence="1" id="KW-0175">Coiled coil</keyword>
<sequence length="155" mass="17770">MSQLQLTYILISALGTWTLILSFYLIKAVRRYTKLTKGADNVDLGRVLEDIIKRNQKNEENVVQISKELENFQNKTRSFLQKFTLIRFNPFEEEGGDQSFVIAFLNGKNDGVVISSLHSRSGVRIYAKQVENGKSAKHQFTKEEKEAVEKSARQI</sequence>
<feature type="coiled-coil region" evidence="1">
    <location>
        <begin position="48"/>
        <end position="75"/>
    </location>
</feature>
<keyword evidence="2" id="KW-0472">Membrane</keyword>
<feature type="transmembrane region" description="Helical" evidence="2">
    <location>
        <begin position="6"/>
        <end position="26"/>
    </location>
</feature>
<dbReference type="Pfam" id="PF14584">
    <property type="entry name" value="DUF4446"/>
    <property type="match status" value="1"/>
</dbReference>
<dbReference type="EMBL" id="LCFB01000041">
    <property type="protein sequence ID" value="KKS83375.1"/>
    <property type="molecule type" value="Genomic_DNA"/>
</dbReference>
<name>A0A0G1CCH7_9BACT</name>
<dbReference type="STRING" id="1618436.UV59_C0041G0007"/>